<feature type="domain" description="Capsule synthesis protein CapA" evidence="4">
    <location>
        <begin position="68"/>
        <end position="307"/>
    </location>
</feature>
<dbReference type="Pfam" id="PF09587">
    <property type="entry name" value="PGA_cap"/>
    <property type="match status" value="1"/>
</dbReference>
<gene>
    <name evidence="5" type="ORF">SAMN05421743_11292</name>
</gene>
<dbReference type="InterPro" id="IPR019079">
    <property type="entry name" value="Capsule_synth_CapA"/>
</dbReference>
<evidence type="ECO:0000313" key="6">
    <source>
        <dbReference type="Proteomes" id="UP000198584"/>
    </source>
</evidence>
<feature type="chain" id="PRO_5011673816" evidence="3">
    <location>
        <begin position="22"/>
        <end position="375"/>
    </location>
</feature>
<proteinExistence type="inferred from homology"/>
<feature type="compositionally biased region" description="Polar residues" evidence="2">
    <location>
        <begin position="27"/>
        <end position="39"/>
    </location>
</feature>
<evidence type="ECO:0000256" key="2">
    <source>
        <dbReference type="SAM" id="MobiDB-lite"/>
    </source>
</evidence>
<dbReference type="PANTHER" id="PTHR33393:SF13">
    <property type="entry name" value="PGA BIOSYNTHESIS PROTEIN CAPA"/>
    <property type="match status" value="1"/>
</dbReference>
<name>A0A1H4FRP9_9BACI</name>
<feature type="signal peptide" evidence="3">
    <location>
        <begin position="1"/>
        <end position="21"/>
    </location>
</feature>
<dbReference type="RefSeq" id="WP_093045680.1">
    <property type="nucleotide sequence ID" value="NZ_FNQR01000012.1"/>
</dbReference>
<comment type="similarity">
    <text evidence="1">Belongs to the CapA family.</text>
</comment>
<evidence type="ECO:0000259" key="4">
    <source>
        <dbReference type="SMART" id="SM00854"/>
    </source>
</evidence>
<dbReference type="SUPFAM" id="SSF56300">
    <property type="entry name" value="Metallo-dependent phosphatases"/>
    <property type="match status" value="1"/>
</dbReference>
<dbReference type="Gene3D" id="3.60.21.10">
    <property type="match status" value="1"/>
</dbReference>
<keyword evidence="6" id="KW-1185">Reference proteome</keyword>
<feature type="region of interest" description="Disordered" evidence="2">
    <location>
        <begin position="24"/>
        <end position="66"/>
    </location>
</feature>
<evidence type="ECO:0000313" key="5">
    <source>
        <dbReference type="EMBL" id="SEA99985.1"/>
    </source>
</evidence>
<evidence type="ECO:0000256" key="3">
    <source>
        <dbReference type="SAM" id="SignalP"/>
    </source>
</evidence>
<organism evidence="5 6">
    <name type="scientific">Thalassobacillus cyri</name>
    <dbReference type="NCBI Taxonomy" id="571932"/>
    <lineage>
        <taxon>Bacteria</taxon>
        <taxon>Bacillati</taxon>
        <taxon>Bacillota</taxon>
        <taxon>Bacilli</taxon>
        <taxon>Bacillales</taxon>
        <taxon>Bacillaceae</taxon>
        <taxon>Thalassobacillus</taxon>
    </lineage>
</organism>
<protein>
    <submittedName>
        <fullName evidence="5">Poly-gamma-glutamate synthesis protein (Capsule biosynthesis protein)</fullName>
    </submittedName>
</protein>
<evidence type="ECO:0000256" key="1">
    <source>
        <dbReference type="ARBA" id="ARBA00005662"/>
    </source>
</evidence>
<dbReference type="STRING" id="571932.SAMN05421743_11292"/>
<dbReference type="SMART" id="SM00854">
    <property type="entry name" value="PGA_cap"/>
    <property type="match status" value="1"/>
</dbReference>
<dbReference type="CDD" id="cd07381">
    <property type="entry name" value="MPP_CapA"/>
    <property type="match status" value="1"/>
</dbReference>
<sequence length="375" mass="41633">MHRTPILIICLLMFVVGCSSAKEEGNHTGSVNAEGNPDSTNKRETEENTQAPAPEPTEQEKTGTTPMTLTFTGDVLFAWSLEQTVAEKGYEYPFQHVKEYFLQDDFTFVNFETPATERGTKEDKIYNFRTHPDAMDALANVGVDGVALANNHTLDFGIDGLLDTLHFADEAGLAAIGGGANESQAYQGYETTIQDKKVAFLNFSKVLPYIDWYAVGDRPGVASGYQMDRVIRIIEETKQTSDYVFVQIHWGKEKDTQFNESEQAYAHAMIDAGADGIIGSHPHVLQGFEIYKGKLIAYSLGNFLFPDYVKGETAQTGVLQLEIDENEELTYRFLPHFIKNDVIQPHPDANGLAQALEQRSAPGIKINEAFEITAQ</sequence>
<dbReference type="Proteomes" id="UP000198584">
    <property type="component" value="Unassembled WGS sequence"/>
</dbReference>
<reference evidence="5 6" key="1">
    <citation type="submission" date="2016-10" db="EMBL/GenBank/DDBJ databases">
        <authorList>
            <person name="de Groot N.N."/>
        </authorList>
    </citation>
    <scope>NUCLEOTIDE SEQUENCE [LARGE SCALE GENOMIC DNA]</scope>
    <source>
        <strain evidence="5 6">CCM7597</strain>
    </source>
</reference>
<dbReference type="PROSITE" id="PS51257">
    <property type="entry name" value="PROKAR_LIPOPROTEIN"/>
    <property type="match status" value="1"/>
</dbReference>
<accession>A0A1H4FRP9</accession>
<keyword evidence="3" id="KW-0732">Signal</keyword>
<dbReference type="InterPro" id="IPR052169">
    <property type="entry name" value="CW_Biosynth-Accessory"/>
</dbReference>
<dbReference type="PANTHER" id="PTHR33393">
    <property type="entry name" value="POLYGLUTAMINE SYNTHESIS ACCESSORY PROTEIN RV0574C-RELATED"/>
    <property type="match status" value="1"/>
</dbReference>
<dbReference type="AlphaFoldDB" id="A0A1H4FRP9"/>
<dbReference type="OrthoDB" id="9810906at2"/>
<dbReference type="EMBL" id="FNQR01000012">
    <property type="protein sequence ID" value="SEA99985.1"/>
    <property type="molecule type" value="Genomic_DNA"/>
</dbReference>
<dbReference type="InterPro" id="IPR029052">
    <property type="entry name" value="Metallo-depent_PP-like"/>
</dbReference>